<accession>A0A1G4AUU3</accession>
<organism evidence="1 2">
    <name type="scientific">Colletotrichum orchidophilum</name>
    <dbReference type="NCBI Taxonomy" id="1209926"/>
    <lineage>
        <taxon>Eukaryota</taxon>
        <taxon>Fungi</taxon>
        <taxon>Dikarya</taxon>
        <taxon>Ascomycota</taxon>
        <taxon>Pezizomycotina</taxon>
        <taxon>Sordariomycetes</taxon>
        <taxon>Hypocreomycetidae</taxon>
        <taxon>Glomerellales</taxon>
        <taxon>Glomerellaceae</taxon>
        <taxon>Colletotrichum</taxon>
    </lineage>
</organism>
<name>A0A1G4AUU3_9PEZI</name>
<sequence length="296" mass="34103">MLHKELFVQPIAVVLQQMSMAYRARHIFNEEFKLIDTKSFPFKRSLASLSSHPFRASYAHARVLADNAGAADSETLREKHIVINAYIRKQANLLSTKLWSSYWGKRIESETSNRGLSGRPAALADDWGRENIKRHRGLSRAQSTVLIQCRTDFIGLDSFLYPRKLAETDMCSCGFAKHTVEHLFYECPLLSKERRNLPLKAYVITKGKQQGRWENVNVEQMRMWKNLTFRETPVTGKGANKFGIREVSIETLLSKHPDVTSTWAIHHFGLSQFEWTDQHMIYGPSKKHPHLLFEGT</sequence>
<evidence type="ECO:0000313" key="2">
    <source>
        <dbReference type="Proteomes" id="UP000176998"/>
    </source>
</evidence>
<dbReference type="Proteomes" id="UP000176998">
    <property type="component" value="Unassembled WGS sequence"/>
</dbReference>
<proteinExistence type="predicted"/>
<dbReference type="GeneID" id="34564936"/>
<reference evidence="1 2" key="1">
    <citation type="submission" date="2016-09" db="EMBL/GenBank/DDBJ databases">
        <authorList>
            <person name="Capua I."/>
            <person name="De Benedictis P."/>
            <person name="Joannis T."/>
            <person name="Lombin L.H."/>
            <person name="Cattoli G."/>
        </authorList>
    </citation>
    <scope>NUCLEOTIDE SEQUENCE [LARGE SCALE GENOMIC DNA]</scope>
    <source>
        <strain evidence="1 2">IMI 309357</strain>
    </source>
</reference>
<evidence type="ECO:0000313" key="1">
    <source>
        <dbReference type="EMBL" id="OHE92937.1"/>
    </source>
</evidence>
<dbReference type="STRING" id="1209926.A0A1G4AUU3"/>
<gene>
    <name evidence="1" type="ORF">CORC01_11804</name>
</gene>
<dbReference type="EMBL" id="MJBS01000133">
    <property type="protein sequence ID" value="OHE92937.1"/>
    <property type="molecule type" value="Genomic_DNA"/>
</dbReference>
<evidence type="ECO:0008006" key="3">
    <source>
        <dbReference type="Google" id="ProtNLM"/>
    </source>
</evidence>
<dbReference type="RefSeq" id="XP_022470105.1">
    <property type="nucleotide sequence ID" value="XM_022623426.1"/>
</dbReference>
<comment type="caution">
    <text evidence="1">The sequence shown here is derived from an EMBL/GenBank/DDBJ whole genome shotgun (WGS) entry which is preliminary data.</text>
</comment>
<protein>
    <recommendedName>
        <fullName evidence="3">Zinc knuckle</fullName>
    </recommendedName>
</protein>
<dbReference type="AlphaFoldDB" id="A0A1G4AUU3"/>
<keyword evidence="2" id="KW-1185">Reference proteome</keyword>
<dbReference type="OrthoDB" id="4841169at2759"/>